<dbReference type="OrthoDB" id="6921389at2759"/>
<proteinExistence type="predicted"/>
<dbReference type="Proteomes" id="UP000034291">
    <property type="component" value="Unassembled WGS sequence"/>
</dbReference>
<evidence type="ECO:0000313" key="1">
    <source>
        <dbReference type="EMBL" id="KKK25557.1"/>
    </source>
</evidence>
<accession>A0A0F8XPR3</accession>
<name>A0A0F8XPR3_9EURO</name>
<protein>
    <recommendedName>
        <fullName evidence="3">Fusicoccadiene synthase</fullName>
    </recommendedName>
</protein>
<dbReference type="Pfam" id="PF19086">
    <property type="entry name" value="Terpene_syn_C_2"/>
    <property type="match status" value="1"/>
</dbReference>
<comment type="caution">
    <text evidence="1">The sequence shown here is derived from an EMBL/GenBank/DDBJ whole genome shotgun (WGS) entry which is preliminary data.</text>
</comment>
<reference evidence="1 2" key="1">
    <citation type="submission" date="2015-02" db="EMBL/GenBank/DDBJ databases">
        <title>Draft Genome Sequences of Two Closely-Related Aflatoxigenic Aspergillus Species Obtained from the Cote d'Ivoire.</title>
        <authorList>
            <person name="Moore G.G."/>
            <person name="Beltz S.B."/>
            <person name="Mack B.M."/>
        </authorList>
    </citation>
    <scope>NUCLEOTIDE SEQUENCE [LARGE SCALE GENOMIC DNA]</scope>
    <source>
        <strain evidence="1 2">SRRC1468</strain>
    </source>
</reference>
<sequence length="345" mass="39201">TDLITCWNMEYRYSELVDPSVYETHSLGGGIPLRTHKDPQKEIDGTLRAQKDWVRYVHPLVGYKGGLGDSLSFVSATVPECLPERLEIISYANEFAFLYDGEFQPDRSMISKRSLVKGSTAKDKQDMHGRDQLVDSFSKGAANPHLDSVAGNADKLQAQVIKEMMAIDSDRAITTMKAWVKFLQLASRSRSQPQHTLEEYLPGRIIDAGELIWYGTLTFGMALTIPDDELELCMELARPGYAAISLTNDLYSWNKEQEEAKRSGLDYVYNAIWVIMKERSINEEEAKAVCAAEIRDYIEQYCQIVEEVQGCDWLSQDLRTYVEAVKASHIGNLVWSIYCPRYHDL</sequence>
<dbReference type="AlphaFoldDB" id="A0A0F8XPR3"/>
<dbReference type="Gene3D" id="1.10.600.10">
    <property type="entry name" value="Farnesyl Diphosphate Synthase"/>
    <property type="match status" value="1"/>
</dbReference>
<evidence type="ECO:0008006" key="3">
    <source>
        <dbReference type="Google" id="ProtNLM"/>
    </source>
</evidence>
<dbReference type="SUPFAM" id="SSF48576">
    <property type="entry name" value="Terpenoid synthases"/>
    <property type="match status" value="1"/>
</dbReference>
<organism evidence="1 2">
    <name type="scientific">Aspergillus rambellii</name>
    <dbReference type="NCBI Taxonomy" id="308745"/>
    <lineage>
        <taxon>Eukaryota</taxon>
        <taxon>Fungi</taxon>
        <taxon>Dikarya</taxon>
        <taxon>Ascomycota</taxon>
        <taxon>Pezizomycotina</taxon>
        <taxon>Eurotiomycetes</taxon>
        <taxon>Eurotiomycetidae</taxon>
        <taxon>Eurotiales</taxon>
        <taxon>Aspergillaceae</taxon>
        <taxon>Aspergillus</taxon>
        <taxon>Aspergillus subgen. Nidulantes</taxon>
    </lineage>
</organism>
<feature type="non-terminal residue" evidence="1">
    <location>
        <position position="1"/>
    </location>
</feature>
<evidence type="ECO:0000313" key="2">
    <source>
        <dbReference type="Proteomes" id="UP000034291"/>
    </source>
</evidence>
<dbReference type="EMBL" id="JZBS01000727">
    <property type="protein sequence ID" value="KKK25557.1"/>
    <property type="molecule type" value="Genomic_DNA"/>
</dbReference>
<keyword evidence="2" id="KW-1185">Reference proteome</keyword>
<dbReference type="InterPro" id="IPR008949">
    <property type="entry name" value="Isoprenoid_synthase_dom_sf"/>
</dbReference>
<gene>
    <name evidence="1" type="ORF">ARAM_007254</name>
</gene>
<dbReference type="STRING" id="308745.A0A0F8XPR3"/>